<evidence type="ECO:0000256" key="1">
    <source>
        <dbReference type="SAM" id="MobiDB-lite"/>
    </source>
</evidence>
<dbReference type="InterPro" id="IPR009460">
    <property type="entry name" value="Ryanrecept_TM4-6"/>
</dbReference>
<reference evidence="3" key="1">
    <citation type="journal article" date="2016" name="Gigascience">
        <title>De novo construction of an expanded transcriptome assembly for the western tarnished plant bug, Lygus hesperus.</title>
        <authorList>
            <person name="Tassone E.E."/>
            <person name="Geib S.M."/>
            <person name="Hall B."/>
            <person name="Fabrick J.A."/>
            <person name="Brent C.S."/>
            <person name="Hull J.J."/>
        </authorList>
    </citation>
    <scope>NUCLEOTIDE SEQUENCE</scope>
</reference>
<accession>A0A146M7R5</accession>
<name>A0A146M7R5_LYGHE</name>
<feature type="region of interest" description="Disordered" evidence="1">
    <location>
        <begin position="1"/>
        <end position="84"/>
    </location>
</feature>
<keyword evidence="3" id="KW-0675">Receptor</keyword>
<gene>
    <name evidence="3" type="primary">Rya-r44F_3</name>
    <name evidence="3" type="ORF">g.1431</name>
</gene>
<evidence type="ECO:0000259" key="2">
    <source>
        <dbReference type="Pfam" id="PF06459"/>
    </source>
</evidence>
<feature type="non-terminal residue" evidence="3">
    <location>
        <position position="1"/>
    </location>
</feature>
<feature type="non-terminal residue" evidence="3">
    <location>
        <position position="118"/>
    </location>
</feature>
<evidence type="ECO:0000313" key="3">
    <source>
        <dbReference type="EMBL" id="JAQ14610.1"/>
    </source>
</evidence>
<proteinExistence type="predicted"/>
<feature type="domain" description="Ryanodine Receptor TM 4-6" evidence="2">
    <location>
        <begin position="12"/>
        <end position="109"/>
    </location>
</feature>
<dbReference type="Pfam" id="PF06459">
    <property type="entry name" value="RR_TM4-6"/>
    <property type="match status" value="1"/>
</dbReference>
<feature type="compositionally biased region" description="Acidic residues" evidence="1">
    <location>
        <begin position="53"/>
        <end position="63"/>
    </location>
</feature>
<organism evidence="3">
    <name type="scientific">Lygus hesperus</name>
    <name type="common">Western plant bug</name>
    <dbReference type="NCBI Taxonomy" id="30085"/>
    <lineage>
        <taxon>Eukaryota</taxon>
        <taxon>Metazoa</taxon>
        <taxon>Ecdysozoa</taxon>
        <taxon>Arthropoda</taxon>
        <taxon>Hexapoda</taxon>
        <taxon>Insecta</taxon>
        <taxon>Pterygota</taxon>
        <taxon>Neoptera</taxon>
        <taxon>Paraneoptera</taxon>
        <taxon>Hemiptera</taxon>
        <taxon>Heteroptera</taxon>
        <taxon>Panheteroptera</taxon>
        <taxon>Cimicomorpha</taxon>
        <taxon>Miridae</taxon>
        <taxon>Mirini</taxon>
        <taxon>Lygus</taxon>
    </lineage>
</organism>
<dbReference type="AlphaFoldDB" id="A0A146M7R5"/>
<sequence length="118" mass="12480">VGPMRVLPALPAAADEQNTQMQAFGLDITKEEGGQYKMAPHESPTSTTPSSPEGEDETTPEETPEGRTETEGESPVSLSDLLGGDALKRAAQEKAEAQAAQQAAMQAIELEQKKDISV</sequence>
<dbReference type="EMBL" id="GDHC01004019">
    <property type="protein sequence ID" value="JAQ14610.1"/>
    <property type="molecule type" value="Transcribed_RNA"/>
</dbReference>
<feature type="compositionally biased region" description="Low complexity" evidence="1">
    <location>
        <begin position="42"/>
        <end position="52"/>
    </location>
</feature>
<protein>
    <submittedName>
        <fullName evidence="3">Ryanodine receptor 44F</fullName>
    </submittedName>
</protein>